<organism evidence="2 3">
    <name type="scientific">Tilletia horrida</name>
    <dbReference type="NCBI Taxonomy" id="155126"/>
    <lineage>
        <taxon>Eukaryota</taxon>
        <taxon>Fungi</taxon>
        <taxon>Dikarya</taxon>
        <taxon>Basidiomycota</taxon>
        <taxon>Ustilaginomycotina</taxon>
        <taxon>Exobasidiomycetes</taxon>
        <taxon>Tilletiales</taxon>
        <taxon>Tilletiaceae</taxon>
        <taxon>Tilletia</taxon>
    </lineage>
</organism>
<evidence type="ECO:0000256" key="1">
    <source>
        <dbReference type="ARBA" id="ARBA00023002"/>
    </source>
</evidence>
<accession>A0AAN6GSC2</accession>
<keyword evidence="1" id="KW-0560">Oxidoreductase</keyword>
<dbReference type="GO" id="GO:0016491">
    <property type="term" value="F:oxidoreductase activity"/>
    <property type="evidence" value="ECO:0007669"/>
    <property type="project" value="UniProtKB-KW"/>
</dbReference>
<name>A0AAN6GSC2_9BASI</name>
<dbReference type="SUPFAM" id="SSF51735">
    <property type="entry name" value="NAD(P)-binding Rossmann-fold domains"/>
    <property type="match status" value="1"/>
</dbReference>
<dbReference type="EMBL" id="JAPDMZ010000033">
    <property type="protein sequence ID" value="KAK0554845.1"/>
    <property type="molecule type" value="Genomic_DNA"/>
</dbReference>
<sequence length="336" mass="36090">MPRPLVDVRAANLRAAAALTAASPAFIPLAVLLGGTSGIGLHTAYSLNSAFKGRVHLIFSSRSAARGNEAISALPYPPSAENGGSAEFISVDAFSMAGIRELGKKIQQRAEEKSGGKVNYLVLSCGQLVMQGSDRTEEGIERKLAGNFYSRFALAEILSPNLEAATKAGEPARVISVLAPGRGGPIDTNDFGLAKEAQVSGRGMLHLARWLRQAEMAGVTYGDWMTEKMAQLYPSVSWFHTYPGIVKTGVLQQFPLIFRVLAKPLFWVAGISAEESGENHAALLLDEQYKDGDAFFKGPHGEDIQKTQIKGLEGEVRQEKMNELRQHLLSAAGLPA</sequence>
<dbReference type="PANTHER" id="PTHR47534">
    <property type="entry name" value="YALI0E05731P"/>
    <property type="match status" value="1"/>
</dbReference>
<dbReference type="InterPro" id="IPR052228">
    <property type="entry name" value="Sec_Metab_Biosynth_Oxidored"/>
</dbReference>
<dbReference type="Proteomes" id="UP001176517">
    <property type="component" value="Unassembled WGS sequence"/>
</dbReference>
<dbReference type="InterPro" id="IPR002347">
    <property type="entry name" value="SDR_fam"/>
</dbReference>
<evidence type="ECO:0000313" key="2">
    <source>
        <dbReference type="EMBL" id="KAK0554845.1"/>
    </source>
</evidence>
<evidence type="ECO:0000313" key="3">
    <source>
        <dbReference type="Proteomes" id="UP001176517"/>
    </source>
</evidence>
<dbReference type="PANTHER" id="PTHR47534:SF3">
    <property type="entry name" value="ALCOHOL DEHYDROGENASE-LIKE C-TERMINAL DOMAIN-CONTAINING PROTEIN"/>
    <property type="match status" value="1"/>
</dbReference>
<comment type="caution">
    <text evidence="2">The sequence shown here is derived from an EMBL/GenBank/DDBJ whole genome shotgun (WGS) entry which is preliminary data.</text>
</comment>
<dbReference type="Pfam" id="PF00106">
    <property type="entry name" value="adh_short"/>
    <property type="match status" value="1"/>
</dbReference>
<dbReference type="Gene3D" id="3.40.50.720">
    <property type="entry name" value="NAD(P)-binding Rossmann-like Domain"/>
    <property type="match status" value="1"/>
</dbReference>
<dbReference type="AlphaFoldDB" id="A0AAN6GSC2"/>
<keyword evidence="3" id="KW-1185">Reference proteome</keyword>
<proteinExistence type="predicted"/>
<reference evidence="2" key="1">
    <citation type="journal article" date="2023" name="PhytoFront">
        <title>Draft Genome Resources of Seven Strains of Tilletia horrida, Causal Agent of Kernel Smut of Rice.</title>
        <authorList>
            <person name="Khanal S."/>
            <person name="Antony Babu S."/>
            <person name="Zhou X.G."/>
        </authorList>
    </citation>
    <scope>NUCLEOTIDE SEQUENCE</scope>
    <source>
        <strain evidence="2">TX6</strain>
    </source>
</reference>
<protein>
    <recommendedName>
        <fullName evidence="4">Ketoreductase (KR) domain-containing protein</fullName>
    </recommendedName>
</protein>
<evidence type="ECO:0008006" key="4">
    <source>
        <dbReference type="Google" id="ProtNLM"/>
    </source>
</evidence>
<dbReference type="InterPro" id="IPR036291">
    <property type="entry name" value="NAD(P)-bd_dom_sf"/>
</dbReference>
<gene>
    <name evidence="2" type="ORF">OC846_001948</name>
</gene>